<accession>A0A5R8ZWM9</accession>
<name>A0A5R8ZWM9_PSENT</name>
<proteinExistence type="predicted"/>
<protein>
    <recommendedName>
        <fullName evidence="3">DUF1834 family protein</fullName>
    </recommendedName>
</protein>
<reference evidence="1 2" key="1">
    <citation type="submission" date="2019-05" db="EMBL/GenBank/DDBJ databases">
        <authorList>
            <person name="Moore K."/>
            <person name="O'Neill P."/>
            <person name="Farbos A."/>
            <person name="Studholme D.J."/>
        </authorList>
    </citation>
    <scope>NUCLEOTIDE SEQUENCE [LARGE SCALE GENOMIC DNA]</scope>
    <source>
        <strain evidence="1 2">DSM 9128</strain>
    </source>
</reference>
<evidence type="ECO:0000313" key="1">
    <source>
        <dbReference type="EMBL" id="TLP70811.1"/>
    </source>
</evidence>
<dbReference type="RefSeq" id="WP_138215969.1">
    <property type="nucleotide sequence ID" value="NZ_VASG01000007.1"/>
</dbReference>
<dbReference type="AlphaFoldDB" id="A0A5R8ZWM9"/>
<evidence type="ECO:0008006" key="3">
    <source>
        <dbReference type="Google" id="ProtNLM"/>
    </source>
</evidence>
<dbReference type="Proteomes" id="UP000307510">
    <property type="component" value="Unassembled WGS sequence"/>
</dbReference>
<reference evidence="2" key="2">
    <citation type="submission" date="2019-06" db="EMBL/GenBank/DDBJ databases">
        <title>AzeR, a transcriptional regulator that responds to azelaic acid in Pseudomonas nitroreducens.</title>
        <authorList>
            <person name="Bez C."/>
            <person name="Javvadi S.G."/>
            <person name="Bertani I."/>
            <person name="Devescovi G."/>
            <person name="Studholme D.J."/>
            <person name="Geller A."/>
            <person name="Levy A."/>
            <person name="Venturi V."/>
        </authorList>
    </citation>
    <scope>NUCLEOTIDE SEQUENCE [LARGE SCALE GENOMIC DNA]</scope>
    <source>
        <strain evidence="2">DSM 9128</strain>
    </source>
</reference>
<dbReference type="EMBL" id="VASG01000007">
    <property type="protein sequence ID" value="TLP70811.1"/>
    <property type="molecule type" value="Genomic_DNA"/>
</dbReference>
<comment type="caution">
    <text evidence="1">The sequence shown here is derived from an EMBL/GenBank/DDBJ whole genome shotgun (WGS) entry which is preliminary data.</text>
</comment>
<gene>
    <name evidence="1" type="ORF">FEA48_23550</name>
</gene>
<evidence type="ECO:0000313" key="2">
    <source>
        <dbReference type="Proteomes" id="UP000307510"/>
    </source>
</evidence>
<organism evidence="1 2">
    <name type="scientific">Pseudomonas nitroreducens</name>
    <dbReference type="NCBI Taxonomy" id="46680"/>
    <lineage>
        <taxon>Bacteria</taxon>
        <taxon>Pseudomonadati</taxon>
        <taxon>Pseudomonadota</taxon>
        <taxon>Gammaproteobacteria</taxon>
        <taxon>Pseudomonadales</taxon>
        <taxon>Pseudomonadaceae</taxon>
        <taxon>Pseudomonas</taxon>
    </lineage>
</organism>
<sequence length="155" mass="16563">MNELTADQVLAGLKTWAVQVFELAGMKVETALHGGRFTPTDLERYSTSTTACRLALEGLKFETNGKGQLIVTAHAVVVALAGDMGKGGNRASNVLKVTAALQAALPGSRCGLALMDSINAKDMRAANLYHAELDKKGTAAWVLTWPVKFEHPRVQ</sequence>